<dbReference type="GO" id="GO:0006935">
    <property type="term" value="P:chemotaxis"/>
    <property type="evidence" value="ECO:0007669"/>
    <property type="project" value="UniProtKB-KW"/>
</dbReference>
<reference evidence="7" key="1">
    <citation type="journal article" date="2021" name="Microb. Physiol.">
        <title>Proteogenomic Insights into the Physiology of Marine, Sulfate-Reducing, Filamentous Desulfonema limicola and Desulfonema magnum.</title>
        <authorList>
            <person name="Schnaars V."/>
            <person name="Wohlbrand L."/>
            <person name="Scheve S."/>
            <person name="Hinrichs C."/>
            <person name="Reinhardt R."/>
            <person name="Rabus R."/>
        </authorList>
    </citation>
    <scope>NUCLEOTIDE SEQUENCE</scope>
    <source>
        <strain evidence="7">4be13</strain>
    </source>
</reference>
<dbReference type="Pfam" id="PF00672">
    <property type="entry name" value="HAMP"/>
    <property type="match status" value="1"/>
</dbReference>
<dbReference type="Pfam" id="PF00015">
    <property type="entry name" value="MCPsignal"/>
    <property type="match status" value="1"/>
</dbReference>
<feature type="compositionally biased region" description="Low complexity" evidence="4">
    <location>
        <begin position="900"/>
        <end position="917"/>
    </location>
</feature>
<dbReference type="Gene3D" id="1.20.120.1530">
    <property type="match status" value="1"/>
</dbReference>
<evidence type="ECO:0000256" key="2">
    <source>
        <dbReference type="ARBA" id="ARBA00029447"/>
    </source>
</evidence>
<keyword evidence="8" id="KW-1185">Reference proteome</keyword>
<dbReference type="SUPFAM" id="SSF158472">
    <property type="entry name" value="HAMP domain-like"/>
    <property type="match status" value="1"/>
</dbReference>
<dbReference type="InterPro" id="IPR004089">
    <property type="entry name" value="MCPsignal_dom"/>
</dbReference>
<feature type="compositionally biased region" description="Basic and acidic residues" evidence="4">
    <location>
        <begin position="300"/>
        <end position="311"/>
    </location>
</feature>
<dbReference type="PROSITE" id="PS50885">
    <property type="entry name" value="HAMP"/>
    <property type="match status" value="2"/>
</dbReference>
<evidence type="ECO:0000259" key="5">
    <source>
        <dbReference type="PROSITE" id="PS50111"/>
    </source>
</evidence>
<gene>
    <name evidence="7" type="ORF">dnm_043730</name>
</gene>
<feature type="region of interest" description="Disordered" evidence="4">
    <location>
        <begin position="300"/>
        <end position="322"/>
    </location>
</feature>
<evidence type="ECO:0000313" key="8">
    <source>
        <dbReference type="Proteomes" id="UP000663722"/>
    </source>
</evidence>
<dbReference type="KEGG" id="dmm:dnm_043730"/>
<feature type="region of interest" description="Disordered" evidence="4">
    <location>
        <begin position="889"/>
        <end position="919"/>
    </location>
</feature>
<dbReference type="PANTHER" id="PTHR43531">
    <property type="entry name" value="PROTEIN ICFG"/>
    <property type="match status" value="1"/>
</dbReference>
<dbReference type="CDD" id="cd06225">
    <property type="entry name" value="HAMP"/>
    <property type="match status" value="1"/>
</dbReference>
<accession>A0A975BNU2</accession>
<dbReference type="PROSITE" id="PS50111">
    <property type="entry name" value="CHEMOTAXIS_TRANSDUC_2"/>
    <property type="match status" value="1"/>
</dbReference>
<dbReference type="CDD" id="cd11386">
    <property type="entry name" value="MCP_signal"/>
    <property type="match status" value="1"/>
</dbReference>
<dbReference type="InterPro" id="IPR003660">
    <property type="entry name" value="HAMP_dom"/>
</dbReference>
<dbReference type="GO" id="GO:0007165">
    <property type="term" value="P:signal transduction"/>
    <property type="evidence" value="ECO:0007669"/>
    <property type="project" value="UniProtKB-KW"/>
</dbReference>
<feature type="domain" description="HAMP" evidence="6">
    <location>
        <begin position="600"/>
        <end position="652"/>
    </location>
</feature>
<dbReference type="InterPro" id="IPR051310">
    <property type="entry name" value="MCP_chemotaxis"/>
</dbReference>
<dbReference type="PANTHER" id="PTHR43531:SF11">
    <property type="entry name" value="METHYL-ACCEPTING CHEMOTAXIS PROTEIN 3"/>
    <property type="match status" value="1"/>
</dbReference>
<feature type="domain" description="Methyl-accepting transducer" evidence="5">
    <location>
        <begin position="878"/>
        <end position="1093"/>
    </location>
</feature>
<dbReference type="GO" id="GO:0016020">
    <property type="term" value="C:membrane"/>
    <property type="evidence" value="ECO:0007669"/>
    <property type="project" value="InterPro"/>
</dbReference>
<dbReference type="SMART" id="SM00283">
    <property type="entry name" value="MA"/>
    <property type="match status" value="1"/>
</dbReference>
<name>A0A975BNU2_9BACT</name>
<dbReference type="AlphaFoldDB" id="A0A975BNU2"/>
<dbReference type="EMBL" id="CP061800">
    <property type="protein sequence ID" value="QTA88330.1"/>
    <property type="molecule type" value="Genomic_DNA"/>
</dbReference>
<sequence>MIRFKDIKMKWKLIGLFLVVGILPIIIVEWQGSRLAAEALMARSYGQLESVRDIKKTQIEKFFAERRGDMSVLVETAESFRKAAFDKLETAQELKKAQIKALFARVQKDILALAKSDDVLNMYRHIKKYHDEMKFTRKGPYDVSTDEYKKIYDKYGKYLTDYVKTYGYYDIFLICASHGHVMFTVAKENDLGTNLAYGPHKDEGLARLWHKVVRTKNMVIEDFAPYTPSKGQQTAFIGAPINDGSGKLLGIVVLQIPTDSINTIVQRRQGMGNTGETYLVGRKHGIVSLRSDRVVKKGKIGEKKSGPDIDKALSGTSGQMVKQGSTGEMEVSSYAPLNIPGLDWAIISTITMEEAIAPKEEGEADDFFAKYIKMYDYYDLFLIHPRGRVFYTVTKEKDYGTNIISGKYAESGLGKLVMQVLESKQFGMADFEPYEPSNGEPVAFIAQPVIHNEKVQMIVALQLSLKAINSIMQQRQGMGDSGETYLVGPDKLMRSDSSMDKTNHSVKASFADPDKGSVKTEAVTEALNGKTGRKIITDYHGKLVLSAFTPLEAGDSTWVLLAEINESEVRKPIDDLAVSIWKMSLFIALVVAFFAFFIAKGIAGPLVKAADFTKAIADGDFSTGIDISQKDEIGILANALNEMKGKISDVLKALEDQIRAVQEGRLDSRVNAEPFDGGWKRLIVGVNNLMDTFVIPINMTAKYLSRISQGDIPKQITDEARGDFKAIRNNLNQCVETVNSLIAEIFMLTGATAEGRLSLRGNAEKFRGDYAKIIQGVNETLDAVIGPLNMAATYVDRISKGDIPEKVTDAYKGDFNQIRNNLNILIDAMNDITQLAEEMADGNLGVNIRERSDQDTLMLALNSMVRRLNQVVMNVKSAANDVAIGSREMSASSEKISQGAAEQAASAEESSASMEQMTSNIRQSADNALQTEKIALKSAEDAQAGGKAVAETVTAMKKITQKISIIEEIAAQTDLLALNTAIEAARAGEHGKGFAVVAAEVRSLAERAQKAAAEIGDLSGVSVEIAEKAGEMLNRLVPNIQKTAELVQEISASSNEQNMGAEQINKAIQQLDIVIQQNVSLSEEMTSTSENLAVQADQLRKTIEFFKVN</sequence>
<dbReference type="Proteomes" id="UP000663722">
    <property type="component" value="Chromosome"/>
</dbReference>
<evidence type="ECO:0000256" key="4">
    <source>
        <dbReference type="SAM" id="MobiDB-lite"/>
    </source>
</evidence>
<evidence type="ECO:0000256" key="1">
    <source>
        <dbReference type="ARBA" id="ARBA00022500"/>
    </source>
</evidence>
<keyword evidence="3" id="KW-0807">Transducer</keyword>
<dbReference type="CDD" id="cd18773">
    <property type="entry name" value="PDC1_HK_sensor"/>
    <property type="match status" value="1"/>
</dbReference>
<dbReference type="RefSeq" id="WP_207683145.1">
    <property type="nucleotide sequence ID" value="NZ_CP061800.1"/>
</dbReference>
<dbReference type="SUPFAM" id="SSF58104">
    <property type="entry name" value="Methyl-accepting chemotaxis protein (MCP) signaling domain"/>
    <property type="match status" value="1"/>
</dbReference>
<proteinExistence type="inferred from homology"/>
<keyword evidence="1" id="KW-0145">Chemotaxis</keyword>
<organism evidence="7 8">
    <name type="scientific">Desulfonema magnum</name>
    <dbReference type="NCBI Taxonomy" id="45655"/>
    <lineage>
        <taxon>Bacteria</taxon>
        <taxon>Pseudomonadati</taxon>
        <taxon>Thermodesulfobacteriota</taxon>
        <taxon>Desulfobacteria</taxon>
        <taxon>Desulfobacterales</taxon>
        <taxon>Desulfococcaceae</taxon>
        <taxon>Desulfonema</taxon>
    </lineage>
</organism>
<evidence type="ECO:0000259" key="6">
    <source>
        <dbReference type="PROSITE" id="PS50885"/>
    </source>
</evidence>
<comment type="similarity">
    <text evidence="2">Belongs to the methyl-accepting chemotaxis (MCP) protein family.</text>
</comment>
<dbReference type="Gene3D" id="6.10.340.10">
    <property type="match status" value="1"/>
</dbReference>
<evidence type="ECO:0000313" key="7">
    <source>
        <dbReference type="EMBL" id="QTA88330.1"/>
    </source>
</evidence>
<dbReference type="SMART" id="SM00304">
    <property type="entry name" value="HAMP"/>
    <property type="match status" value="3"/>
</dbReference>
<dbReference type="Pfam" id="PF18947">
    <property type="entry name" value="HAMP_2"/>
    <property type="match status" value="2"/>
</dbReference>
<evidence type="ECO:0000256" key="3">
    <source>
        <dbReference type="PROSITE-ProRule" id="PRU00284"/>
    </source>
</evidence>
<feature type="domain" description="HAMP" evidence="6">
    <location>
        <begin position="782"/>
        <end position="834"/>
    </location>
</feature>
<dbReference type="Gene3D" id="3.30.450.20">
    <property type="entry name" value="PAS domain"/>
    <property type="match status" value="2"/>
</dbReference>
<dbReference type="Gene3D" id="1.10.287.950">
    <property type="entry name" value="Methyl-accepting chemotaxis protein"/>
    <property type="match status" value="1"/>
</dbReference>
<protein>
    <submittedName>
        <fullName evidence="7">Methyl-accepting chemotaxis protein signailing-domain containing protein, HAMP domain-containing</fullName>
    </submittedName>
</protein>
<dbReference type="CDD" id="cd18774">
    <property type="entry name" value="PDC2_HK_sensor"/>
    <property type="match status" value="1"/>
</dbReference>